<dbReference type="InterPro" id="IPR057666">
    <property type="entry name" value="DrpA_SLOG"/>
</dbReference>
<dbReference type="GO" id="GO:0009294">
    <property type="term" value="P:DNA-mediated transformation"/>
    <property type="evidence" value="ECO:0007669"/>
    <property type="project" value="InterPro"/>
</dbReference>
<dbReference type="Gene3D" id="1.10.10.10">
    <property type="entry name" value="Winged helix-like DNA-binding domain superfamily/Winged helix DNA-binding domain"/>
    <property type="match status" value="1"/>
</dbReference>
<dbReference type="InterPro" id="IPR041614">
    <property type="entry name" value="DprA_WH"/>
</dbReference>
<dbReference type="EMBL" id="PKUR01000003">
    <property type="protein sequence ID" value="PLW85232.1"/>
    <property type="molecule type" value="Genomic_DNA"/>
</dbReference>
<evidence type="ECO:0000259" key="3">
    <source>
        <dbReference type="Pfam" id="PF17782"/>
    </source>
</evidence>
<evidence type="ECO:0000313" key="5">
    <source>
        <dbReference type="Proteomes" id="UP000235162"/>
    </source>
</evidence>
<keyword evidence="5" id="KW-1185">Reference proteome</keyword>
<evidence type="ECO:0000256" key="1">
    <source>
        <dbReference type="ARBA" id="ARBA00006525"/>
    </source>
</evidence>
<evidence type="ECO:0000313" key="4">
    <source>
        <dbReference type="EMBL" id="PLW85232.1"/>
    </source>
</evidence>
<dbReference type="Pfam" id="PF02481">
    <property type="entry name" value="DNA_processg_A"/>
    <property type="match status" value="1"/>
</dbReference>
<comment type="similarity">
    <text evidence="1">Belongs to the DprA/Smf family.</text>
</comment>
<proteinExistence type="inferred from homology"/>
<dbReference type="AlphaFoldDB" id="A0AAP8SM63"/>
<sequence length="301" mass="31173">MNVEDPLRAALHAVHAHVLSIADDNYPPLLREIPDPPPLLYVRGDPAVLRVPFLAVVGARNATVTGLKLAASIASAAVGAGMHICSGLACGIDGAAHQGALDGGGKTVAVMGSGIDRIYPARHRALADEILAAGCLVSEYPPGVAPRRENFPRRNRIISGMSLGTLVVEAALPSGSLITAQTAVEQGREVFALPWSPAHSGGAGCLKLLRDGAKMVTRVDDILEELGAMHGLQLDLLADRAPPAAAQSWLLRYLGCESVNLDDLVTASGYPVAEVVAELSRLELCGAISRAGGGFVRGAPD</sequence>
<dbReference type="PANTHER" id="PTHR43022:SF1">
    <property type="entry name" value="PROTEIN SMF"/>
    <property type="match status" value="1"/>
</dbReference>
<dbReference type="Pfam" id="PF17782">
    <property type="entry name" value="WHD_DprA"/>
    <property type="match status" value="1"/>
</dbReference>
<name>A0AAP8SM63_9GAMM</name>
<dbReference type="Proteomes" id="UP000235162">
    <property type="component" value="Unassembled WGS sequence"/>
</dbReference>
<dbReference type="Gene3D" id="3.40.50.450">
    <property type="match status" value="1"/>
</dbReference>
<reference evidence="4 5" key="1">
    <citation type="submission" date="2018-01" db="EMBL/GenBank/DDBJ databases">
        <title>The draft genome sequence of Halioglobus japonicus S1-36.</title>
        <authorList>
            <person name="Du Z.-J."/>
            <person name="Shi M.-J."/>
        </authorList>
    </citation>
    <scope>NUCLEOTIDE SEQUENCE [LARGE SCALE GENOMIC DNA]</scope>
    <source>
        <strain evidence="4 5">S1-36</strain>
    </source>
</reference>
<organism evidence="4 5">
    <name type="scientific">Halioglobus japonicus</name>
    <dbReference type="NCBI Taxonomy" id="930805"/>
    <lineage>
        <taxon>Bacteria</taxon>
        <taxon>Pseudomonadati</taxon>
        <taxon>Pseudomonadota</taxon>
        <taxon>Gammaproteobacteria</taxon>
        <taxon>Cellvibrionales</taxon>
        <taxon>Halieaceae</taxon>
        <taxon>Halioglobus</taxon>
    </lineage>
</organism>
<protein>
    <submittedName>
        <fullName evidence="4">DNA-protecting protein DprA</fullName>
    </submittedName>
</protein>
<feature type="domain" description="DprA winged helix" evidence="3">
    <location>
        <begin position="240"/>
        <end position="294"/>
    </location>
</feature>
<dbReference type="PANTHER" id="PTHR43022">
    <property type="entry name" value="PROTEIN SMF"/>
    <property type="match status" value="1"/>
</dbReference>
<feature type="domain" description="Smf/DprA SLOG" evidence="2">
    <location>
        <begin position="18"/>
        <end position="226"/>
    </location>
</feature>
<dbReference type="InterPro" id="IPR036388">
    <property type="entry name" value="WH-like_DNA-bd_sf"/>
</dbReference>
<dbReference type="RefSeq" id="WP_084198069.1">
    <property type="nucleotide sequence ID" value="NZ_BMYL01000010.1"/>
</dbReference>
<gene>
    <name evidence="4" type="primary">dprA</name>
    <name evidence="4" type="ORF">C0029_11355</name>
</gene>
<accession>A0AAP8SM63</accession>
<comment type="caution">
    <text evidence="4">The sequence shown here is derived from an EMBL/GenBank/DDBJ whole genome shotgun (WGS) entry which is preliminary data.</text>
</comment>
<dbReference type="SUPFAM" id="SSF102405">
    <property type="entry name" value="MCP/YpsA-like"/>
    <property type="match status" value="1"/>
</dbReference>
<dbReference type="NCBIfam" id="TIGR00732">
    <property type="entry name" value="dprA"/>
    <property type="match status" value="1"/>
</dbReference>
<dbReference type="InterPro" id="IPR003488">
    <property type="entry name" value="DprA"/>
</dbReference>
<evidence type="ECO:0000259" key="2">
    <source>
        <dbReference type="Pfam" id="PF02481"/>
    </source>
</evidence>
<dbReference type="KEGG" id="hja:BST95_02780"/>